<evidence type="ECO:0000259" key="3">
    <source>
        <dbReference type="Pfam" id="PF25000"/>
    </source>
</evidence>
<dbReference type="InterPro" id="IPR025669">
    <property type="entry name" value="AAA_dom"/>
</dbReference>
<evidence type="ECO:0000259" key="1">
    <source>
        <dbReference type="Pfam" id="PF13614"/>
    </source>
</evidence>
<dbReference type="InterPro" id="IPR027417">
    <property type="entry name" value="P-loop_NTPase"/>
</dbReference>
<dbReference type="Gene3D" id="3.40.50.300">
    <property type="entry name" value="P-loop containing nucleotide triphosphate hydrolases"/>
    <property type="match status" value="2"/>
</dbReference>
<dbReference type="InterPro" id="IPR056681">
    <property type="entry name" value="DUF7779"/>
</dbReference>
<accession>A0A6V8K5E9</accession>
<feature type="domain" description="TIR" evidence="2">
    <location>
        <begin position="349"/>
        <end position="448"/>
    </location>
</feature>
<organism evidence="4 5">
    <name type="scientific">Phytohabitans houttuyneae</name>
    <dbReference type="NCBI Taxonomy" id="1076126"/>
    <lineage>
        <taxon>Bacteria</taxon>
        <taxon>Bacillati</taxon>
        <taxon>Actinomycetota</taxon>
        <taxon>Actinomycetes</taxon>
        <taxon>Micromonosporales</taxon>
        <taxon>Micromonosporaceae</taxon>
    </lineage>
</organism>
<protein>
    <recommendedName>
        <fullName evidence="6">ATP/GTP-binding protein</fullName>
    </recommendedName>
</protein>
<name>A0A6V8K5E9_9ACTN</name>
<dbReference type="Pfam" id="PF13676">
    <property type="entry name" value="TIR_2"/>
    <property type="match status" value="1"/>
</dbReference>
<dbReference type="EMBL" id="BLPF01000001">
    <property type="protein sequence ID" value="GFJ77631.1"/>
    <property type="molecule type" value="Genomic_DNA"/>
</dbReference>
<dbReference type="NCBIfam" id="NF040586">
    <property type="entry name" value="FxSxx_TPR"/>
    <property type="match status" value="1"/>
</dbReference>
<evidence type="ECO:0008006" key="6">
    <source>
        <dbReference type="Google" id="ProtNLM"/>
    </source>
</evidence>
<dbReference type="NCBIfam" id="NF047398">
    <property type="entry name" value="AAA_KGGVGR"/>
    <property type="match status" value="1"/>
</dbReference>
<gene>
    <name evidence="4" type="ORF">Phou_018110</name>
</gene>
<comment type="caution">
    <text evidence="4">The sequence shown here is derived from an EMBL/GenBank/DDBJ whole genome shotgun (WGS) entry which is preliminary data.</text>
</comment>
<keyword evidence="5" id="KW-1185">Reference proteome</keyword>
<evidence type="ECO:0000259" key="2">
    <source>
        <dbReference type="Pfam" id="PF13676"/>
    </source>
</evidence>
<dbReference type="Pfam" id="PF13424">
    <property type="entry name" value="TPR_12"/>
    <property type="match status" value="3"/>
</dbReference>
<dbReference type="Gene3D" id="1.25.40.10">
    <property type="entry name" value="Tetratricopeptide repeat domain"/>
    <property type="match status" value="3"/>
</dbReference>
<feature type="domain" description="DUF7779" evidence="3">
    <location>
        <begin position="735"/>
        <end position="820"/>
    </location>
</feature>
<dbReference type="SUPFAM" id="SSF48452">
    <property type="entry name" value="TPR-like"/>
    <property type="match status" value="3"/>
</dbReference>
<dbReference type="PANTHER" id="PTHR46082:SF6">
    <property type="entry name" value="AAA+ ATPASE DOMAIN-CONTAINING PROTEIN-RELATED"/>
    <property type="match status" value="1"/>
</dbReference>
<dbReference type="InterPro" id="IPR011990">
    <property type="entry name" value="TPR-like_helical_dom_sf"/>
</dbReference>
<dbReference type="Pfam" id="PF13614">
    <property type="entry name" value="AAA_31"/>
    <property type="match status" value="1"/>
</dbReference>
<proteinExistence type="predicted"/>
<dbReference type="SUPFAM" id="SSF52540">
    <property type="entry name" value="P-loop containing nucleoside triphosphate hydrolases"/>
    <property type="match status" value="2"/>
</dbReference>
<dbReference type="Proteomes" id="UP000482800">
    <property type="component" value="Unassembled WGS sequence"/>
</dbReference>
<sequence length="1309" mass="145745">MTMNTDEPTDHRNGRIITFYSFKGGVGRTMALANVAWILASTGRRVLTVDWDLESPGLHRYFAPFLVDRNLRDSRGVIDAVRDFAKSGTSPGHGERVRDLQPDDLLSAAQIRRYASSLVRYDFPGGGSIDFVPPGRQDRAYSHAVSTFNWDDFYERFDGAAYLDALGEDMRRHYDIALLDSRTGLSDNAGICTVQLPDAVVTCFTMNNQSIDGAVAAANSIRHQRGDGVQIYPVPTRVEDGELSKLERSRTYARQRFEDFVRLLGHPDPDKYWGMVEIPYKVFYAYEETLATFGDRPELENSLLAAYERLAGELVGEPIEFAAPPEPLRRGWLAEFEQRGSAESAPLLIAYAPRDRIWAEWIASQLRQVGQRSVLQDVNSPAVLDKAARALMLLTRESVRVAQTRKFWQAAMVRDTPGPGRFLVPVRLEGFRLPTPFDDRESVDLFNITAGHAREALLSKLGLRDAALVVAPPAGGGPQPRFPDEPPRVWRAPARNSSFTGRDAILELLRERLSASTALTGPAVLQGFGGVGKTQIAMEYLHRFAADYDIVWWISADQPAVARATLAELANELELPVAAGGTEQVQAVLEALRRGEPSGRWIVVFDNADDPSQIREFLPTGQGDVIITTPGQEWAREAWTIDVNVFERAESVELLARRVDTLSATDANAIAEKLGDLPLAVEQAATWLATTAMTARSYLNLLDEHLPRILNEPPPPGYPHPAANTWRLSQERLRESNPAAAYLLELFAFFAPEPIPTRLLNSPGMIDALVAFDPALRDPLLHGSLIRDINRYGLARVDPAIPAIRIHRLVQSVVRSDLPEAVQRERRRQVQITLAAERRDDPDRQENWRVYETLRPHLEPTGSLDSDDPQVHALIIDMVRYLRARSDLLGSQELGERAVASWQPRLGEDHRSVLRIRQELANTLQALGQYSEGLKISDAIIPRLSRSLGEKHPYTLMARRTQAGLWRGVGRYRDAYQTDVELLGEWRATHGEDHDQTLRAANNLSVSHRLVGNLQEALDLDEDTVRRRERVTGSTHPSTMNVATRYGRDLRDVGDLERSRERLEKILATAREVYGADHRITLMAAKNLAVTWRRLGRLDEAAELITTVNRAYERTMGPRHPHALACALEVACVKSARGDHDEARQLAKEIVGRYEEVSGPDHPFTLAASNDLAIFHMRAGDFATAKPLAEDTAVRFVTALGANHPDTLVSQMNLANAHFAAKEISEALRLDQHCFQHLSARFKRDHPTVLAATTNLAISLQATGAQHEAATRLEEATQASIRVLGVGHPNTIAVQEGTRINSDIEPAET</sequence>
<evidence type="ECO:0000313" key="4">
    <source>
        <dbReference type="EMBL" id="GFJ77631.1"/>
    </source>
</evidence>
<dbReference type="InterPro" id="IPR000157">
    <property type="entry name" value="TIR_dom"/>
</dbReference>
<dbReference type="InterPro" id="IPR053137">
    <property type="entry name" value="NLR-like"/>
</dbReference>
<dbReference type="Pfam" id="PF13374">
    <property type="entry name" value="TPR_10"/>
    <property type="match status" value="1"/>
</dbReference>
<evidence type="ECO:0000313" key="5">
    <source>
        <dbReference type="Proteomes" id="UP000482800"/>
    </source>
</evidence>
<reference evidence="4 5" key="2">
    <citation type="submission" date="2020-03" db="EMBL/GenBank/DDBJ databases">
        <authorList>
            <person name="Ichikawa N."/>
            <person name="Kimura A."/>
            <person name="Kitahashi Y."/>
            <person name="Uohara A."/>
        </authorList>
    </citation>
    <scope>NUCLEOTIDE SEQUENCE [LARGE SCALE GENOMIC DNA]</scope>
    <source>
        <strain evidence="4 5">NBRC 108639</strain>
    </source>
</reference>
<dbReference type="PANTHER" id="PTHR46082">
    <property type="entry name" value="ATP/GTP-BINDING PROTEIN-RELATED"/>
    <property type="match status" value="1"/>
</dbReference>
<dbReference type="GO" id="GO:0043531">
    <property type="term" value="F:ADP binding"/>
    <property type="evidence" value="ECO:0007669"/>
    <property type="project" value="InterPro"/>
</dbReference>
<feature type="domain" description="AAA" evidence="1">
    <location>
        <begin position="15"/>
        <end position="52"/>
    </location>
</feature>
<dbReference type="Pfam" id="PF25000">
    <property type="entry name" value="DUF7779"/>
    <property type="match status" value="1"/>
</dbReference>
<dbReference type="GO" id="GO:0007165">
    <property type="term" value="P:signal transduction"/>
    <property type="evidence" value="ECO:0007669"/>
    <property type="project" value="InterPro"/>
</dbReference>
<reference evidence="4 5" key="1">
    <citation type="submission" date="2020-03" db="EMBL/GenBank/DDBJ databases">
        <title>Whole genome shotgun sequence of Phytohabitans houttuyneae NBRC 108639.</title>
        <authorList>
            <person name="Komaki H."/>
            <person name="Tamura T."/>
        </authorList>
    </citation>
    <scope>NUCLEOTIDE SEQUENCE [LARGE SCALE GENOMIC DNA]</scope>
    <source>
        <strain evidence="4 5">NBRC 108639</strain>
    </source>
</reference>